<dbReference type="InterPro" id="IPR000182">
    <property type="entry name" value="GNAT_dom"/>
</dbReference>
<dbReference type="PANTHER" id="PTHR43072">
    <property type="entry name" value="N-ACETYLTRANSFERASE"/>
    <property type="match status" value="1"/>
</dbReference>
<dbReference type="SUPFAM" id="SSF55729">
    <property type="entry name" value="Acyl-CoA N-acyltransferases (Nat)"/>
    <property type="match status" value="1"/>
</dbReference>
<dbReference type="CDD" id="cd04301">
    <property type="entry name" value="NAT_SF"/>
    <property type="match status" value="1"/>
</dbReference>
<gene>
    <name evidence="2" type="ORF">SAMN05421504_105456</name>
</gene>
<organism evidence="2 3">
    <name type="scientific">Amycolatopsis xylanica</name>
    <dbReference type="NCBI Taxonomy" id="589385"/>
    <lineage>
        <taxon>Bacteria</taxon>
        <taxon>Bacillati</taxon>
        <taxon>Actinomycetota</taxon>
        <taxon>Actinomycetes</taxon>
        <taxon>Pseudonocardiales</taxon>
        <taxon>Pseudonocardiaceae</taxon>
        <taxon>Amycolatopsis</taxon>
    </lineage>
</organism>
<reference evidence="2 3" key="1">
    <citation type="submission" date="2016-10" db="EMBL/GenBank/DDBJ databases">
        <authorList>
            <person name="de Groot N.N."/>
        </authorList>
    </citation>
    <scope>NUCLEOTIDE SEQUENCE [LARGE SCALE GENOMIC DNA]</scope>
    <source>
        <strain evidence="2 3">CPCC 202699</strain>
    </source>
</reference>
<dbReference type="Gene3D" id="3.40.630.30">
    <property type="match status" value="1"/>
</dbReference>
<dbReference type="PANTHER" id="PTHR43072:SF36">
    <property type="entry name" value="RIBOSOMAL-PROTEIN-ALANINE ACETYLTRANSFERASE"/>
    <property type="match status" value="1"/>
</dbReference>
<dbReference type="AlphaFoldDB" id="A0A1H3JKZ9"/>
<evidence type="ECO:0000259" key="1">
    <source>
        <dbReference type="PROSITE" id="PS51186"/>
    </source>
</evidence>
<feature type="domain" description="N-acetyltransferase" evidence="1">
    <location>
        <begin position="11"/>
        <end position="170"/>
    </location>
</feature>
<keyword evidence="3" id="KW-1185">Reference proteome</keyword>
<protein>
    <submittedName>
        <fullName evidence="2">Acetyltransferase (GNAT) family protein</fullName>
    </submittedName>
</protein>
<dbReference type="Proteomes" id="UP000199515">
    <property type="component" value="Unassembled WGS sequence"/>
</dbReference>
<accession>A0A1H3JKZ9</accession>
<dbReference type="Pfam" id="PF00583">
    <property type="entry name" value="Acetyltransf_1"/>
    <property type="match status" value="1"/>
</dbReference>
<dbReference type="STRING" id="589385.SAMN05421504_105456"/>
<dbReference type="PIRSF" id="PIRSF037663">
    <property type="entry name" value="Acetyltransf_GNAT_prd"/>
    <property type="match status" value="1"/>
</dbReference>
<dbReference type="EMBL" id="FNON01000005">
    <property type="protein sequence ID" value="SDY40591.1"/>
    <property type="molecule type" value="Genomic_DNA"/>
</dbReference>
<dbReference type="InterPro" id="IPR016181">
    <property type="entry name" value="Acyl_CoA_acyltransferase"/>
</dbReference>
<dbReference type="RefSeq" id="WP_091292702.1">
    <property type="nucleotide sequence ID" value="NZ_FNON01000005.1"/>
</dbReference>
<dbReference type="InterPro" id="IPR017255">
    <property type="entry name" value="AcTrfase_GNAT_prd"/>
</dbReference>
<sequence length="174" mass="19059">MDDELPSVAGALIRNPVPGDHPRVLAAMDRWWAGSGGKERALVLPRFYFQHFTGGSELVEHDGTVIAFLIGFLSQSRPGESYVHFSGVSPDYRGRGIAQHLYTRFFAYSVRNGRSVVRAVTPAGNAGSYAFHTGIGFVAEPGPAELDGRPYQPDYDGPGFDRVTFLRRLDDLTA</sequence>
<dbReference type="GO" id="GO:0016747">
    <property type="term" value="F:acyltransferase activity, transferring groups other than amino-acyl groups"/>
    <property type="evidence" value="ECO:0007669"/>
    <property type="project" value="InterPro"/>
</dbReference>
<name>A0A1H3JKZ9_9PSEU</name>
<dbReference type="OrthoDB" id="8593648at2"/>
<evidence type="ECO:0000313" key="3">
    <source>
        <dbReference type="Proteomes" id="UP000199515"/>
    </source>
</evidence>
<keyword evidence="2" id="KW-0808">Transferase</keyword>
<evidence type="ECO:0000313" key="2">
    <source>
        <dbReference type="EMBL" id="SDY40591.1"/>
    </source>
</evidence>
<proteinExistence type="predicted"/>
<dbReference type="PROSITE" id="PS51186">
    <property type="entry name" value="GNAT"/>
    <property type="match status" value="1"/>
</dbReference>